<evidence type="ECO:0000313" key="3">
    <source>
        <dbReference type="Proteomes" id="UP000479938"/>
    </source>
</evidence>
<feature type="transmembrane region" description="Helical" evidence="1">
    <location>
        <begin position="113"/>
        <end position="135"/>
    </location>
</feature>
<keyword evidence="1" id="KW-0472">Membrane</keyword>
<sequence>MRQIGVQFIISSSIILIISIFAFFRSPAIFAMFFVPALLFVTLANVIFSGIIFYINNYVSIFVSIFIFIISCWLLKVINSNYYEYSNYENWQFYNHQQIISTKLDLIIGKNLFGFQFCLFMILLNLFSGFVSFLMNYFREKKSKLNVVE</sequence>
<feature type="transmembrane region" description="Helical" evidence="1">
    <location>
        <begin position="7"/>
        <end position="24"/>
    </location>
</feature>
<keyword evidence="3" id="KW-1185">Reference proteome</keyword>
<protein>
    <submittedName>
        <fullName evidence="2">Uncharacterized protein</fullName>
    </submittedName>
</protein>
<feature type="transmembrane region" description="Helical" evidence="1">
    <location>
        <begin position="30"/>
        <end position="54"/>
    </location>
</feature>
<dbReference type="EMBL" id="CADCSU010000084">
    <property type="protein sequence ID" value="CAA9198294.1"/>
    <property type="molecule type" value="Genomic_DNA"/>
</dbReference>
<feature type="transmembrane region" description="Helical" evidence="1">
    <location>
        <begin position="61"/>
        <end position="78"/>
    </location>
</feature>
<keyword evidence="1" id="KW-1133">Transmembrane helix</keyword>
<accession>A0A6J4GJ48</accession>
<keyword evidence="1" id="KW-0812">Transmembrane</keyword>
<gene>
    <name evidence="2" type="ORF">FLA105534_02071</name>
</gene>
<proteinExistence type="predicted"/>
<dbReference type="AlphaFoldDB" id="A0A6J4GJ48"/>
<reference evidence="2 3" key="1">
    <citation type="submission" date="2020-02" db="EMBL/GenBank/DDBJ databases">
        <authorList>
            <person name="Criscuolo A."/>
        </authorList>
    </citation>
    <scope>NUCLEOTIDE SEQUENCE [LARGE SCALE GENOMIC DNA]</scope>
    <source>
        <strain evidence="2">CIP105534</strain>
    </source>
</reference>
<evidence type="ECO:0000256" key="1">
    <source>
        <dbReference type="SAM" id="Phobius"/>
    </source>
</evidence>
<name>A0A6J4GJ48_9FLAO</name>
<evidence type="ECO:0000313" key="2">
    <source>
        <dbReference type="EMBL" id="CAA9198294.1"/>
    </source>
</evidence>
<organism evidence="2 3">
    <name type="scientific">Flavobacterium bizetiae</name>
    <dbReference type="NCBI Taxonomy" id="2704140"/>
    <lineage>
        <taxon>Bacteria</taxon>
        <taxon>Pseudomonadati</taxon>
        <taxon>Bacteroidota</taxon>
        <taxon>Flavobacteriia</taxon>
        <taxon>Flavobacteriales</taxon>
        <taxon>Flavobacteriaceae</taxon>
        <taxon>Flavobacterium</taxon>
    </lineage>
</organism>
<dbReference type="Proteomes" id="UP000479938">
    <property type="component" value="Unassembled WGS sequence"/>
</dbReference>